<dbReference type="Pfam" id="PF13561">
    <property type="entry name" value="adh_short_C2"/>
    <property type="match status" value="1"/>
</dbReference>
<evidence type="ECO:0000256" key="3">
    <source>
        <dbReference type="ARBA" id="ARBA00023002"/>
    </source>
</evidence>
<dbReference type="PANTHER" id="PTHR43008">
    <property type="entry name" value="BENZIL REDUCTASE"/>
    <property type="match status" value="1"/>
</dbReference>
<keyword evidence="5" id="KW-1185">Reference proteome</keyword>
<evidence type="ECO:0000256" key="1">
    <source>
        <dbReference type="ARBA" id="ARBA00006484"/>
    </source>
</evidence>
<dbReference type="PANTHER" id="PTHR43008:SF4">
    <property type="entry name" value="CHAIN DEHYDROGENASE, PUTATIVE (AFU_ORTHOLOGUE AFUA_4G08710)-RELATED"/>
    <property type="match status" value="1"/>
</dbReference>
<protein>
    <submittedName>
        <fullName evidence="4">Uncharacterized protein</fullName>
    </submittedName>
</protein>
<proteinExistence type="inferred from homology"/>
<dbReference type="AlphaFoldDB" id="A0A1X7RI17"/>
<dbReference type="Proteomes" id="UP000215127">
    <property type="component" value="Chromosome 2"/>
</dbReference>
<dbReference type="EMBL" id="LT853693">
    <property type="protein sequence ID" value="SMQ47059.1"/>
    <property type="molecule type" value="Genomic_DNA"/>
</dbReference>
<keyword evidence="2" id="KW-0521">NADP</keyword>
<dbReference type="InterPro" id="IPR020904">
    <property type="entry name" value="Sc_DH/Rdtase_CS"/>
</dbReference>
<dbReference type="PROSITE" id="PS00061">
    <property type="entry name" value="ADH_SHORT"/>
    <property type="match status" value="1"/>
</dbReference>
<dbReference type="GO" id="GO:0050664">
    <property type="term" value="F:oxidoreductase activity, acting on NAD(P)H, oxygen as acceptor"/>
    <property type="evidence" value="ECO:0007669"/>
    <property type="project" value="TreeGrafter"/>
</dbReference>
<gene>
    <name evidence="4" type="ORF">ZT3D7_G2206</name>
</gene>
<dbReference type="InterPro" id="IPR002347">
    <property type="entry name" value="SDR_fam"/>
</dbReference>
<dbReference type="STRING" id="1276538.A0A1X7RI17"/>
<comment type="similarity">
    <text evidence="1">Belongs to the short-chain dehydrogenases/reductases (SDR) family.</text>
</comment>
<sequence length="279" mass="30019">MSSNLSNGESHPTLQNLFRLDNRTIIVTGGLGSLGTCLSGALLHHGADVVIFDLSQEADPKHLEQIRNEAAAPNSNLSYIHCNATDEESVTKAFAKAESLARHPIRGLVTCAGISGNCPAVEYPVTDFRRIMDINVTGSFLCARAAAQIMHRQQSSGSIVMVASMSGTNVNRGVDTCPYNASKSAVLQLARNLAAEWGNYGVHPPIRVNTLSPGYILTPMTVPTFEERPGLKTLWPEGNMLGRMSNVEEYRSAAVFLLGDGNSYMTGSDLRIDAGHCAW</sequence>
<name>A0A1X7RI17_ZYMT9</name>
<dbReference type="SUPFAM" id="SSF51735">
    <property type="entry name" value="NAD(P)-binding Rossmann-fold domains"/>
    <property type="match status" value="1"/>
</dbReference>
<dbReference type="GO" id="GO:0016616">
    <property type="term" value="F:oxidoreductase activity, acting on the CH-OH group of donors, NAD or NADP as acceptor"/>
    <property type="evidence" value="ECO:0007669"/>
    <property type="project" value="UniProtKB-ARBA"/>
</dbReference>
<dbReference type="FunFam" id="3.40.50.720:FF:000084">
    <property type="entry name" value="Short-chain dehydrogenase reductase"/>
    <property type="match status" value="1"/>
</dbReference>
<dbReference type="InterPro" id="IPR036291">
    <property type="entry name" value="NAD(P)-bd_dom_sf"/>
</dbReference>
<dbReference type="PRINTS" id="PR00081">
    <property type="entry name" value="GDHRDH"/>
</dbReference>
<accession>A0A1X7RI17</accession>
<evidence type="ECO:0000313" key="4">
    <source>
        <dbReference type="EMBL" id="SMQ47059.1"/>
    </source>
</evidence>
<dbReference type="Gene3D" id="3.40.50.720">
    <property type="entry name" value="NAD(P)-binding Rossmann-like Domain"/>
    <property type="match status" value="1"/>
</dbReference>
<evidence type="ECO:0000313" key="5">
    <source>
        <dbReference type="Proteomes" id="UP000215127"/>
    </source>
</evidence>
<evidence type="ECO:0000256" key="2">
    <source>
        <dbReference type="ARBA" id="ARBA00022857"/>
    </source>
</evidence>
<keyword evidence="3" id="KW-0560">Oxidoreductase</keyword>
<organism evidence="4 5">
    <name type="scientific">Zymoseptoria tritici (strain ST99CH_3D7)</name>
    <dbReference type="NCBI Taxonomy" id="1276538"/>
    <lineage>
        <taxon>Eukaryota</taxon>
        <taxon>Fungi</taxon>
        <taxon>Dikarya</taxon>
        <taxon>Ascomycota</taxon>
        <taxon>Pezizomycotina</taxon>
        <taxon>Dothideomycetes</taxon>
        <taxon>Dothideomycetidae</taxon>
        <taxon>Mycosphaerellales</taxon>
        <taxon>Mycosphaerellaceae</taxon>
        <taxon>Zymoseptoria</taxon>
    </lineage>
</organism>
<reference evidence="4 5" key="1">
    <citation type="submission" date="2016-06" db="EMBL/GenBank/DDBJ databases">
        <authorList>
            <person name="Kjaerup R.B."/>
            <person name="Dalgaard T.S."/>
            <person name="Juul-Madsen H.R."/>
        </authorList>
    </citation>
    <scope>NUCLEOTIDE SEQUENCE [LARGE SCALE GENOMIC DNA]</scope>
</reference>